<dbReference type="Pfam" id="PF01614">
    <property type="entry name" value="IclR_C"/>
    <property type="match status" value="1"/>
</dbReference>
<keyword evidence="3" id="KW-0804">Transcription</keyword>
<evidence type="ECO:0000259" key="5">
    <source>
        <dbReference type="PROSITE" id="PS51077"/>
    </source>
</evidence>
<keyword evidence="2" id="KW-0238">DNA-binding</keyword>
<dbReference type="PROSITE" id="PS51077">
    <property type="entry name" value="HTH_ICLR"/>
    <property type="match status" value="1"/>
</dbReference>
<organism evidence="7 8">
    <name type="scientific">Nakamurella flava</name>
    <dbReference type="NCBI Taxonomy" id="2576308"/>
    <lineage>
        <taxon>Bacteria</taxon>
        <taxon>Bacillati</taxon>
        <taxon>Actinomycetota</taxon>
        <taxon>Actinomycetes</taxon>
        <taxon>Nakamurellales</taxon>
        <taxon>Nakamurellaceae</taxon>
        <taxon>Nakamurella</taxon>
    </lineage>
</organism>
<dbReference type="Gene3D" id="1.10.10.10">
    <property type="entry name" value="Winged helix-like DNA-binding domain superfamily/Winged helix DNA-binding domain"/>
    <property type="match status" value="1"/>
</dbReference>
<dbReference type="InterPro" id="IPR029016">
    <property type="entry name" value="GAF-like_dom_sf"/>
</dbReference>
<dbReference type="Proteomes" id="UP000306985">
    <property type="component" value="Unassembled WGS sequence"/>
</dbReference>
<dbReference type="GO" id="GO:0003700">
    <property type="term" value="F:DNA-binding transcription factor activity"/>
    <property type="evidence" value="ECO:0007669"/>
    <property type="project" value="TreeGrafter"/>
</dbReference>
<dbReference type="InterPro" id="IPR005471">
    <property type="entry name" value="Tscrpt_reg_IclR_N"/>
</dbReference>
<proteinExistence type="predicted"/>
<dbReference type="InterPro" id="IPR036388">
    <property type="entry name" value="WH-like_DNA-bd_sf"/>
</dbReference>
<dbReference type="EMBL" id="SZZH01000003">
    <property type="protein sequence ID" value="TKV58424.1"/>
    <property type="molecule type" value="Genomic_DNA"/>
</dbReference>
<dbReference type="GO" id="GO:0003677">
    <property type="term" value="F:DNA binding"/>
    <property type="evidence" value="ECO:0007669"/>
    <property type="project" value="UniProtKB-KW"/>
</dbReference>
<dbReference type="AlphaFoldDB" id="A0A4U6QE04"/>
<name>A0A4U6QE04_9ACTN</name>
<reference evidence="7 8" key="1">
    <citation type="submission" date="2019-05" db="EMBL/GenBank/DDBJ databases">
        <title>Nakamurella sp. N5BH11, whole genome shotgun sequence.</title>
        <authorList>
            <person name="Tuo L."/>
        </authorList>
    </citation>
    <scope>NUCLEOTIDE SEQUENCE [LARGE SCALE GENOMIC DNA]</scope>
    <source>
        <strain evidence="7 8">N5BH11</strain>
    </source>
</reference>
<evidence type="ECO:0000256" key="2">
    <source>
        <dbReference type="ARBA" id="ARBA00023125"/>
    </source>
</evidence>
<keyword evidence="8" id="KW-1185">Reference proteome</keyword>
<evidence type="ECO:0000313" key="7">
    <source>
        <dbReference type="EMBL" id="TKV58424.1"/>
    </source>
</evidence>
<dbReference type="InterPro" id="IPR050707">
    <property type="entry name" value="HTH_MetabolicPath_Reg"/>
</dbReference>
<gene>
    <name evidence="7" type="ORF">FDO65_12705</name>
</gene>
<dbReference type="InterPro" id="IPR014757">
    <property type="entry name" value="Tscrpt_reg_IclR_C"/>
</dbReference>
<comment type="caution">
    <text evidence="7">The sequence shown here is derived from an EMBL/GenBank/DDBJ whole genome shotgun (WGS) entry which is preliminary data.</text>
</comment>
<evidence type="ECO:0000256" key="4">
    <source>
        <dbReference type="SAM" id="MobiDB-lite"/>
    </source>
</evidence>
<evidence type="ECO:0000256" key="3">
    <source>
        <dbReference type="ARBA" id="ARBA00023163"/>
    </source>
</evidence>
<feature type="compositionally biased region" description="Basic and acidic residues" evidence="4">
    <location>
        <begin position="14"/>
        <end position="36"/>
    </location>
</feature>
<dbReference type="PANTHER" id="PTHR30136:SF35">
    <property type="entry name" value="HTH-TYPE TRANSCRIPTIONAL REGULATOR RV1719"/>
    <property type="match status" value="1"/>
</dbReference>
<dbReference type="SUPFAM" id="SSF46785">
    <property type="entry name" value="Winged helix' DNA-binding domain"/>
    <property type="match status" value="1"/>
</dbReference>
<dbReference type="InterPro" id="IPR036390">
    <property type="entry name" value="WH_DNA-bd_sf"/>
</dbReference>
<feature type="region of interest" description="Disordered" evidence="4">
    <location>
        <begin position="1"/>
        <end position="57"/>
    </location>
</feature>
<sequence>MSGAQEWGPASEFRNGDGRPGRRPRASEALDGHLDEAGLLGDDGWADGDESDSRSSPLRAVSRVCDIIDALTQHPDGATLSALSVEVDLPKSSTFRYLAALEMRDYVERTLDGVGYRLGPRNFGRPVGAVRPDRLLLTAKPLMERLVDGPVEACLLTGLDGSHVRYQWVTSKFPADPRVPRTGDRDALHTTATGKAVAAQLADESVAALLTASGMRPATGRSVQTVPQFLRELHHIRGEGYALTTNERYPDVRGVAVPVGGEPLALGLVGLTATLTDDLVPPAVRRLRRAAAVLARGLR</sequence>
<feature type="domain" description="HTH iclR-type" evidence="5">
    <location>
        <begin position="58"/>
        <end position="120"/>
    </location>
</feature>
<keyword evidence="1" id="KW-0805">Transcription regulation</keyword>
<dbReference type="PANTHER" id="PTHR30136">
    <property type="entry name" value="HELIX-TURN-HELIX TRANSCRIPTIONAL REGULATOR, ICLR FAMILY"/>
    <property type="match status" value="1"/>
</dbReference>
<dbReference type="SMART" id="SM00346">
    <property type="entry name" value="HTH_ICLR"/>
    <property type="match status" value="1"/>
</dbReference>
<dbReference type="Gene3D" id="3.30.450.40">
    <property type="match status" value="1"/>
</dbReference>
<evidence type="ECO:0000313" key="8">
    <source>
        <dbReference type="Proteomes" id="UP000306985"/>
    </source>
</evidence>
<evidence type="ECO:0000256" key="1">
    <source>
        <dbReference type="ARBA" id="ARBA00023015"/>
    </source>
</evidence>
<dbReference type="PROSITE" id="PS51078">
    <property type="entry name" value="ICLR_ED"/>
    <property type="match status" value="1"/>
</dbReference>
<dbReference type="GO" id="GO:0045892">
    <property type="term" value="P:negative regulation of DNA-templated transcription"/>
    <property type="evidence" value="ECO:0007669"/>
    <property type="project" value="TreeGrafter"/>
</dbReference>
<protein>
    <submittedName>
        <fullName evidence="7">IclR family transcriptional regulator</fullName>
    </submittedName>
</protein>
<accession>A0A4U6QE04</accession>
<dbReference type="Pfam" id="PF09339">
    <property type="entry name" value="HTH_IclR"/>
    <property type="match status" value="1"/>
</dbReference>
<dbReference type="SUPFAM" id="SSF55781">
    <property type="entry name" value="GAF domain-like"/>
    <property type="match status" value="1"/>
</dbReference>
<feature type="domain" description="IclR-ED" evidence="6">
    <location>
        <begin position="121"/>
        <end position="299"/>
    </location>
</feature>
<dbReference type="OrthoDB" id="8479143at2"/>
<evidence type="ECO:0000259" key="6">
    <source>
        <dbReference type="PROSITE" id="PS51078"/>
    </source>
</evidence>